<evidence type="ECO:0000313" key="3">
    <source>
        <dbReference type="Proteomes" id="UP000288805"/>
    </source>
</evidence>
<feature type="region of interest" description="Disordered" evidence="1">
    <location>
        <begin position="119"/>
        <end position="170"/>
    </location>
</feature>
<gene>
    <name evidence="2" type="ORF">CK203_074724</name>
</gene>
<feature type="compositionally biased region" description="Acidic residues" evidence="1">
    <location>
        <begin position="125"/>
        <end position="163"/>
    </location>
</feature>
<organism evidence="2 3">
    <name type="scientific">Vitis vinifera</name>
    <name type="common">Grape</name>
    <dbReference type="NCBI Taxonomy" id="29760"/>
    <lineage>
        <taxon>Eukaryota</taxon>
        <taxon>Viridiplantae</taxon>
        <taxon>Streptophyta</taxon>
        <taxon>Embryophyta</taxon>
        <taxon>Tracheophyta</taxon>
        <taxon>Spermatophyta</taxon>
        <taxon>Magnoliopsida</taxon>
        <taxon>eudicotyledons</taxon>
        <taxon>Gunneridae</taxon>
        <taxon>Pentapetalae</taxon>
        <taxon>rosids</taxon>
        <taxon>Vitales</taxon>
        <taxon>Vitaceae</taxon>
        <taxon>Viteae</taxon>
        <taxon>Vitis</taxon>
    </lineage>
</organism>
<sequence>MLVFSQIGEYEETNEATPVVHEETGPSEANLFSGKFITDPNQAPAKEVIPIASLQKILNYLKSICSKVAAVTARGPVPPSAPSSCTHIGVGNGDHRRCPLALVGGSSSKEATLVGAVSGVPLPLIDDDEEEDDSKDDKDDDDVDKGDYDDDNGRDDDNGDNNDDMMLSCP</sequence>
<reference evidence="2 3" key="1">
    <citation type="journal article" date="2018" name="PLoS Genet.">
        <title>Population sequencing reveals clonal diversity and ancestral inbreeding in the grapevine cultivar Chardonnay.</title>
        <authorList>
            <person name="Roach M.J."/>
            <person name="Johnson D.L."/>
            <person name="Bohlmann J."/>
            <person name="van Vuuren H.J."/>
            <person name="Jones S.J."/>
            <person name="Pretorius I.S."/>
            <person name="Schmidt S.A."/>
            <person name="Borneman A.R."/>
        </authorList>
    </citation>
    <scope>NUCLEOTIDE SEQUENCE [LARGE SCALE GENOMIC DNA]</scope>
    <source>
        <strain evidence="3">cv. Chardonnay</strain>
        <tissue evidence="2">Leaf</tissue>
    </source>
</reference>
<evidence type="ECO:0000313" key="2">
    <source>
        <dbReference type="EMBL" id="RVW36420.1"/>
    </source>
</evidence>
<name>A0A438DLU2_VITVI</name>
<dbReference type="Proteomes" id="UP000288805">
    <property type="component" value="Unassembled WGS sequence"/>
</dbReference>
<dbReference type="EMBL" id="QGNW01001571">
    <property type="protein sequence ID" value="RVW36420.1"/>
    <property type="molecule type" value="Genomic_DNA"/>
</dbReference>
<accession>A0A438DLU2</accession>
<dbReference type="AlphaFoldDB" id="A0A438DLU2"/>
<proteinExistence type="predicted"/>
<protein>
    <submittedName>
        <fullName evidence="2">Uncharacterized protein</fullName>
    </submittedName>
</protein>
<comment type="caution">
    <text evidence="2">The sequence shown here is derived from an EMBL/GenBank/DDBJ whole genome shotgun (WGS) entry which is preliminary data.</text>
</comment>
<evidence type="ECO:0000256" key="1">
    <source>
        <dbReference type="SAM" id="MobiDB-lite"/>
    </source>
</evidence>